<dbReference type="AlphaFoldDB" id="A4S6K5"/>
<gene>
    <name evidence="2" type="ORF">OSTLU_25406</name>
</gene>
<dbReference type="HOGENOM" id="CLU_820363_0_0_1"/>
<dbReference type="GeneID" id="5005167"/>
<feature type="compositionally biased region" description="Basic and acidic residues" evidence="1">
    <location>
        <begin position="212"/>
        <end position="221"/>
    </location>
</feature>
<feature type="compositionally biased region" description="Basic and acidic residues" evidence="1">
    <location>
        <begin position="7"/>
        <end position="39"/>
    </location>
</feature>
<feature type="region of interest" description="Disordered" evidence="1">
    <location>
        <begin position="289"/>
        <end position="317"/>
    </location>
</feature>
<feature type="compositionally biased region" description="Basic and acidic residues" evidence="1">
    <location>
        <begin position="71"/>
        <end position="84"/>
    </location>
</feature>
<feature type="compositionally biased region" description="Basic residues" evidence="1">
    <location>
        <begin position="289"/>
        <end position="299"/>
    </location>
</feature>
<evidence type="ECO:0000313" key="2">
    <source>
        <dbReference type="EMBL" id="ABO99254.1"/>
    </source>
</evidence>
<evidence type="ECO:0000313" key="3">
    <source>
        <dbReference type="Proteomes" id="UP000001568"/>
    </source>
</evidence>
<proteinExistence type="predicted"/>
<feature type="compositionally biased region" description="Basic residues" evidence="1">
    <location>
        <begin position="201"/>
        <end position="211"/>
    </location>
</feature>
<dbReference type="OMA" id="FQRTREC"/>
<dbReference type="RefSeq" id="XP_001420961.1">
    <property type="nucleotide sequence ID" value="XM_001420924.1"/>
</dbReference>
<sequence length="339" mass="39118">MRVSTRARVDERARAGVDEREGVDELKGRRNDSRARVSQDVDQGGQVSHARGVGNVIYRARGGNDGPVGAGRRDGADERWRRDSGAGPRVDRRRAHAGDGVRVEWTTTFKEPRLAENRAQRAIDRVSVRVDVGVRSLRGRRRSRAQSPRIGHPLVGVVAIRVANDDVGIHRPVHEGRQARRARGVARHARFRSSNFPGAARPRRRLRRRARSRETRSPHDMGSRHVWFDLAPELVHVRRLTSRARRRLVGRRLRPRLFDASQRVLVRLIRPRPRRRASVRVDRRLSRLRPRLRRRRRPRLERVSPPSRPGPPSARRYFQRDASLREIPFAYPSTYHTSA</sequence>
<dbReference type="Proteomes" id="UP000001568">
    <property type="component" value="Chromosome 13"/>
</dbReference>
<dbReference type="KEGG" id="olu:OSTLU_25406"/>
<dbReference type="Gramene" id="ABO99254">
    <property type="protein sequence ID" value="ABO99254"/>
    <property type="gene ID" value="OSTLU_25406"/>
</dbReference>
<reference evidence="2 3" key="1">
    <citation type="journal article" date="2007" name="Proc. Natl. Acad. Sci. U.S.A.">
        <title>The tiny eukaryote Ostreococcus provides genomic insights into the paradox of plankton speciation.</title>
        <authorList>
            <person name="Palenik B."/>
            <person name="Grimwood J."/>
            <person name="Aerts A."/>
            <person name="Rouze P."/>
            <person name="Salamov A."/>
            <person name="Putnam N."/>
            <person name="Dupont C."/>
            <person name="Jorgensen R."/>
            <person name="Derelle E."/>
            <person name="Rombauts S."/>
            <person name="Zhou K."/>
            <person name="Otillar R."/>
            <person name="Merchant S.S."/>
            <person name="Podell S."/>
            <person name="Gaasterland T."/>
            <person name="Napoli C."/>
            <person name="Gendler K."/>
            <person name="Manuell A."/>
            <person name="Tai V."/>
            <person name="Vallon O."/>
            <person name="Piganeau G."/>
            <person name="Jancek S."/>
            <person name="Heijde M."/>
            <person name="Jabbari K."/>
            <person name="Bowler C."/>
            <person name="Lohr M."/>
            <person name="Robbens S."/>
            <person name="Werner G."/>
            <person name="Dubchak I."/>
            <person name="Pazour G.J."/>
            <person name="Ren Q."/>
            <person name="Paulsen I."/>
            <person name="Delwiche C."/>
            <person name="Schmutz J."/>
            <person name="Rokhsar D."/>
            <person name="Van de Peer Y."/>
            <person name="Moreau H."/>
            <person name="Grigoriev I.V."/>
        </authorList>
    </citation>
    <scope>NUCLEOTIDE SEQUENCE [LARGE SCALE GENOMIC DNA]</scope>
    <source>
        <strain evidence="2 3">CCE9901</strain>
    </source>
</reference>
<feature type="region of interest" description="Disordered" evidence="1">
    <location>
        <begin position="1"/>
        <end position="97"/>
    </location>
</feature>
<protein>
    <submittedName>
        <fullName evidence="2">Uncharacterized protein</fullName>
    </submittedName>
</protein>
<evidence type="ECO:0000256" key="1">
    <source>
        <dbReference type="SAM" id="MobiDB-lite"/>
    </source>
</evidence>
<feature type="non-terminal residue" evidence="2">
    <location>
        <position position="339"/>
    </location>
</feature>
<feature type="region of interest" description="Disordered" evidence="1">
    <location>
        <begin position="176"/>
        <end position="221"/>
    </location>
</feature>
<keyword evidence="3" id="KW-1185">Reference proteome</keyword>
<accession>A4S6K5</accession>
<organism evidence="2 3">
    <name type="scientific">Ostreococcus lucimarinus (strain CCE9901)</name>
    <dbReference type="NCBI Taxonomy" id="436017"/>
    <lineage>
        <taxon>Eukaryota</taxon>
        <taxon>Viridiplantae</taxon>
        <taxon>Chlorophyta</taxon>
        <taxon>Mamiellophyceae</taxon>
        <taxon>Mamiellales</taxon>
        <taxon>Bathycoccaceae</taxon>
        <taxon>Ostreococcus</taxon>
    </lineage>
</organism>
<dbReference type="EMBL" id="CP000593">
    <property type="protein sequence ID" value="ABO99254.1"/>
    <property type="molecule type" value="Genomic_DNA"/>
</dbReference>
<name>A4S6K5_OSTLU</name>
<feature type="compositionally biased region" description="Basic residues" evidence="1">
    <location>
        <begin position="179"/>
        <end position="191"/>
    </location>
</feature>